<dbReference type="PANTHER" id="PTHR22642:SF2">
    <property type="entry name" value="PROTEIN LONG AFTER FAR-RED 3"/>
    <property type="match status" value="1"/>
</dbReference>
<dbReference type="Gene3D" id="3.10.310.70">
    <property type="match status" value="1"/>
</dbReference>
<feature type="domain" description="Amidohydrolase 3" evidence="1">
    <location>
        <begin position="45"/>
        <end position="516"/>
    </location>
</feature>
<dbReference type="SUPFAM" id="SSF51338">
    <property type="entry name" value="Composite domain of metallo-dependent hydrolases"/>
    <property type="match status" value="1"/>
</dbReference>
<dbReference type="CDD" id="cd01300">
    <property type="entry name" value="YtcJ_like"/>
    <property type="match status" value="1"/>
</dbReference>
<evidence type="ECO:0000259" key="1">
    <source>
        <dbReference type="Pfam" id="PF07969"/>
    </source>
</evidence>
<reference evidence="2 3" key="1">
    <citation type="submission" date="2020-11" db="EMBL/GenBank/DDBJ databases">
        <title>Fusibacter basophilias sp. nov.</title>
        <authorList>
            <person name="Qiu D."/>
        </authorList>
    </citation>
    <scope>NUCLEOTIDE SEQUENCE [LARGE SCALE GENOMIC DNA]</scope>
    <source>
        <strain evidence="2 3">Q10-2</strain>
    </source>
</reference>
<keyword evidence="3" id="KW-1185">Reference proteome</keyword>
<evidence type="ECO:0000313" key="3">
    <source>
        <dbReference type="Proteomes" id="UP000614200"/>
    </source>
</evidence>
<dbReference type="Pfam" id="PF07969">
    <property type="entry name" value="Amidohydro_3"/>
    <property type="match status" value="1"/>
</dbReference>
<comment type="caution">
    <text evidence="2">The sequence shown here is derived from an EMBL/GenBank/DDBJ whole genome shotgun (WGS) entry which is preliminary data.</text>
</comment>
<dbReference type="Proteomes" id="UP000614200">
    <property type="component" value="Unassembled WGS sequence"/>
</dbReference>
<dbReference type="InterPro" id="IPR033932">
    <property type="entry name" value="YtcJ-like"/>
</dbReference>
<dbReference type="EMBL" id="JADKNH010000004">
    <property type="protein sequence ID" value="MBF4693204.1"/>
    <property type="molecule type" value="Genomic_DNA"/>
</dbReference>
<accession>A0ABR9ZRX1</accession>
<dbReference type="Gene3D" id="3.20.20.140">
    <property type="entry name" value="Metal-dependent hydrolases"/>
    <property type="match status" value="1"/>
</dbReference>
<evidence type="ECO:0000313" key="2">
    <source>
        <dbReference type="EMBL" id="MBF4693204.1"/>
    </source>
</evidence>
<proteinExistence type="predicted"/>
<dbReference type="PANTHER" id="PTHR22642">
    <property type="entry name" value="IMIDAZOLONEPROPIONASE"/>
    <property type="match status" value="1"/>
</dbReference>
<gene>
    <name evidence="2" type="ORF">ISU02_08730</name>
</gene>
<dbReference type="InterPro" id="IPR011059">
    <property type="entry name" value="Metal-dep_hydrolase_composite"/>
</dbReference>
<dbReference type="InterPro" id="IPR013108">
    <property type="entry name" value="Amidohydro_3"/>
</dbReference>
<organism evidence="2 3">
    <name type="scientific">Fusibacter ferrireducens</name>
    <dbReference type="NCBI Taxonomy" id="2785058"/>
    <lineage>
        <taxon>Bacteria</taxon>
        <taxon>Bacillati</taxon>
        <taxon>Bacillota</taxon>
        <taxon>Clostridia</taxon>
        <taxon>Eubacteriales</taxon>
        <taxon>Eubacteriales Family XII. Incertae Sedis</taxon>
        <taxon>Fusibacter</taxon>
    </lineage>
</organism>
<dbReference type="Gene3D" id="2.30.40.10">
    <property type="entry name" value="Urease, subunit C, domain 1"/>
    <property type="match status" value="1"/>
</dbReference>
<dbReference type="SUPFAM" id="SSF51556">
    <property type="entry name" value="Metallo-dependent hydrolases"/>
    <property type="match status" value="1"/>
</dbReference>
<protein>
    <submittedName>
        <fullName evidence="2">Amidohydrolase family protein</fullName>
    </submittedName>
</protein>
<sequence length="519" mass="58332">MKQLFYNGKIHPMTMPEAYYDYMIVDGPYIAELGHGMPKLKMPSFDLKGRFVCPGFIDTHMHLLSYGASLTQCQLDDCTSIESLQNKLKQFTDTHAEKWIIGRGWNHDFFKEQRLPTKQDLDSICPDRPVLLRRACEHIAVANSKALEICNIDCNSFVEGGAIDIQNSSPTGILRENALSLITDHMPTPDQDTLVQYLKEAQSKLLSMGITTVHTDDLLFVSISEHLKLIDLMKSISDYPLRIYEQVQLLTPENINLFSNLGLCTGTGNSHFKIGPLKILADGSLGSRTARLSVPYQDDPKTQGISTYTKSELDTLIKSGLDHGFDLAIHAIGDYTNAIALETIEKYSEPNRHRHSIIHSQIMTLPLIQKMASLCVNALVQPVFLEYDMLIVKNRVGESLSQYSYAYKSMKDAGIKLGFGSDCPVESPNPLRSLHYAVTRTRPDGISFNTSEALTLYDALSAFTRDAAYFSHEEHLKGQLKKGYLADFVILSEDPYKTQLRDIKVDQTYIDGTCVYSRF</sequence>
<name>A0ABR9ZRX1_9FIRM</name>
<dbReference type="RefSeq" id="WP_194701428.1">
    <property type="nucleotide sequence ID" value="NZ_JADKNH010000004.1"/>
</dbReference>
<dbReference type="InterPro" id="IPR032466">
    <property type="entry name" value="Metal_Hydrolase"/>
</dbReference>